<dbReference type="EMBL" id="GBHO01024714">
    <property type="protein sequence ID" value="JAG18890.1"/>
    <property type="molecule type" value="Transcribed_RNA"/>
</dbReference>
<accession>A0A0A9YPV9</accession>
<protein>
    <submittedName>
        <fullName evidence="4">Anthranilate phosphoribosyltransferase</fullName>
    </submittedName>
</protein>
<evidence type="ECO:0000313" key="4">
    <source>
        <dbReference type="EMBL" id="JAG31560.1"/>
    </source>
</evidence>
<dbReference type="AlphaFoldDB" id="A0A0A9YPV9"/>
<name>A0A0A9YPV9_LYGHE</name>
<dbReference type="EMBL" id="GBHO01024711">
    <property type="protein sequence ID" value="JAG18893.1"/>
    <property type="molecule type" value="Transcribed_RNA"/>
</dbReference>
<evidence type="ECO:0000313" key="2">
    <source>
        <dbReference type="EMBL" id="JAG18892.1"/>
    </source>
</evidence>
<evidence type="ECO:0000313" key="3">
    <source>
        <dbReference type="EMBL" id="JAG18893.1"/>
    </source>
</evidence>
<evidence type="ECO:0000313" key="1">
    <source>
        <dbReference type="EMBL" id="JAG18890.1"/>
    </source>
</evidence>
<gene>
    <name evidence="4" type="primary">trpD_14</name>
    <name evidence="2" type="synonym">trpD_15</name>
    <name evidence="3" type="synonym">trpD_16</name>
    <name evidence="1" type="synonym">trpD_17</name>
    <name evidence="3" type="ORF">CM83_68470</name>
    <name evidence="2" type="ORF">CM83_68472</name>
    <name evidence="4" type="ORF">CM83_68473</name>
    <name evidence="1" type="ORF">CM83_68475</name>
</gene>
<dbReference type="EMBL" id="GBHO01024712">
    <property type="protein sequence ID" value="JAG18892.1"/>
    <property type="molecule type" value="Transcribed_RNA"/>
</dbReference>
<dbReference type="EMBL" id="GBHO01012044">
    <property type="protein sequence ID" value="JAG31560.1"/>
    <property type="molecule type" value="Transcribed_RNA"/>
</dbReference>
<keyword evidence="4" id="KW-0808">Transferase</keyword>
<dbReference type="GO" id="GO:0016757">
    <property type="term" value="F:glycosyltransferase activity"/>
    <property type="evidence" value="ECO:0007669"/>
    <property type="project" value="UniProtKB-KW"/>
</dbReference>
<reference evidence="4" key="1">
    <citation type="journal article" date="2014" name="PLoS ONE">
        <title>Transcriptome-Based Identification of ABC Transporters in the Western Tarnished Plant Bug Lygus hesperus.</title>
        <authorList>
            <person name="Hull J.J."/>
            <person name="Chaney K."/>
            <person name="Geib S.M."/>
            <person name="Fabrick J.A."/>
            <person name="Brent C.S."/>
            <person name="Walsh D."/>
            <person name="Lavine L.C."/>
        </authorList>
    </citation>
    <scope>NUCLEOTIDE SEQUENCE</scope>
</reference>
<proteinExistence type="predicted"/>
<reference evidence="4" key="2">
    <citation type="submission" date="2014-07" db="EMBL/GenBank/DDBJ databases">
        <authorList>
            <person name="Hull J."/>
        </authorList>
    </citation>
    <scope>NUCLEOTIDE SEQUENCE</scope>
</reference>
<sequence>MNLLVSTEVASSKITMKVGTKSLPLQATAHQYPDPRDHISIGKSSNLEQFHSVIRFTFPIREYWHTLPAWKMVTPLTPARNKGQMRGSWKRDLHKCFTSLISTATNPAI</sequence>
<keyword evidence="4" id="KW-0328">Glycosyltransferase</keyword>
<organism evidence="4">
    <name type="scientific">Lygus hesperus</name>
    <name type="common">Western plant bug</name>
    <dbReference type="NCBI Taxonomy" id="30085"/>
    <lineage>
        <taxon>Eukaryota</taxon>
        <taxon>Metazoa</taxon>
        <taxon>Ecdysozoa</taxon>
        <taxon>Arthropoda</taxon>
        <taxon>Hexapoda</taxon>
        <taxon>Insecta</taxon>
        <taxon>Pterygota</taxon>
        <taxon>Neoptera</taxon>
        <taxon>Paraneoptera</taxon>
        <taxon>Hemiptera</taxon>
        <taxon>Heteroptera</taxon>
        <taxon>Panheteroptera</taxon>
        <taxon>Cimicomorpha</taxon>
        <taxon>Miridae</taxon>
        <taxon>Mirini</taxon>
        <taxon>Lygus</taxon>
    </lineage>
</organism>